<dbReference type="SUPFAM" id="SSF52540">
    <property type="entry name" value="P-loop containing nucleoside triphosphate hydrolases"/>
    <property type="match status" value="1"/>
</dbReference>
<protein>
    <submittedName>
        <fullName evidence="1">Uncharacterized protein</fullName>
    </submittedName>
</protein>
<dbReference type="Proteomes" id="UP000265325">
    <property type="component" value="Unassembled WGS sequence"/>
</dbReference>
<dbReference type="Gene3D" id="1.25.40.10">
    <property type="entry name" value="Tetratricopeptide repeat domain"/>
    <property type="match status" value="1"/>
</dbReference>
<dbReference type="PANTHER" id="PTHR47691">
    <property type="entry name" value="REGULATOR-RELATED"/>
    <property type="match status" value="1"/>
</dbReference>
<gene>
    <name evidence="1" type="ORF">VO63_11920</name>
</gene>
<sequence>MDSWNPPESGPFVGREGAVRELGALVSGRSLVTLVGMGGIGKSRLAARVAGECGPEAFAAVHWVPLWSLSGPSLVTSLVADACGLSDHSAGDPVDGLAEWIGGRRVLLVLDSCEHVLAACAALVRVLLARCPGLVVLATSREPLGLPGETRFRVGPLDPDTEAMELFAARAEAVGVRWTRPEEYVAAADVCRWLEGVPLALELAAGHLRKRPVREMARLLRGRLALAEAPDSRVQPARHRALRTTIGWSHELCEPQERLLWARLSVFRSGATIEDVTRVCRGGPLTEDVLAGALDGLVRKSVVTLSGGRVHLYDTVREYGALWLAELGETRATTTRHARRFHELARTAEDSWWGPGQAEAATRLSACYGDLCAALEHLLATDPRGAAELAGAVGFFWACSGHLHEASHYLEECLQLVSGPPAVMARVCWALGVVRCLRGEYDTAARLAGRADEEAVRAGDATLLADAAYLRGLVMLLRGEPLNALAVADRALTGPVAGAAAAARCRLVRVFALTASGALRRARAAAEALRDDSVAAGEHWTRSYTEYQLAVIALFEERASDAAAHSRAMLRDKRLIGDAFGLGLGLDLLAVALAALERGEEAAVAYGAGQVFWEMVGHPQRGTPELKPLRQDAERAARLQIGDGAYEEAYELARLADPFTTLETMLAG</sequence>
<dbReference type="GO" id="GO:0043531">
    <property type="term" value="F:ADP binding"/>
    <property type="evidence" value="ECO:0007669"/>
    <property type="project" value="InterPro"/>
</dbReference>
<accession>A0A2P2GS09</accession>
<dbReference type="PRINTS" id="PR00364">
    <property type="entry name" value="DISEASERSIST"/>
</dbReference>
<dbReference type="PANTHER" id="PTHR47691:SF3">
    <property type="entry name" value="HTH-TYPE TRANSCRIPTIONAL REGULATOR RV0890C-RELATED"/>
    <property type="match status" value="1"/>
</dbReference>
<organism evidence="1 2">
    <name type="scientific">Streptomyces showdoensis</name>
    <dbReference type="NCBI Taxonomy" id="68268"/>
    <lineage>
        <taxon>Bacteria</taxon>
        <taxon>Bacillati</taxon>
        <taxon>Actinomycetota</taxon>
        <taxon>Actinomycetes</taxon>
        <taxon>Kitasatosporales</taxon>
        <taxon>Streptomycetaceae</taxon>
        <taxon>Streptomyces</taxon>
    </lineage>
</organism>
<proteinExistence type="predicted"/>
<dbReference type="InterPro" id="IPR027417">
    <property type="entry name" value="P-loop_NTPase"/>
</dbReference>
<evidence type="ECO:0000313" key="1">
    <source>
        <dbReference type="EMBL" id="KKZ73659.1"/>
    </source>
</evidence>
<dbReference type="RefSeq" id="WP_046907674.1">
    <property type="nucleotide sequence ID" value="NZ_BAAAXG010000027.1"/>
</dbReference>
<evidence type="ECO:0000313" key="2">
    <source>
        <dbReference type="Proteomes" id="UP000265325"/>
    </source>
</evidence>
<dbReference type="SUPFAM" id="SSF48452">
    <property type="entry name" value="TPR-like"/>
    <property type="match status" value="1"/>
</dbReference>
<dbReference type="EMBL" id="LAQS01000015">
    <property type="protein sequence ID" value="KKZ73659.1"/>
    <property type="molecule type" value="Genomic_DNA"/>
</dbReference>
<dbReference type="InterPro" id="IPR011990">
    <property type="entry name" value="TPR-like_helical_dom_sf"/>
</dbReference>
<dbReference type="AlphaFoldDB" id="A0A2P2GS09"/>
<reference evidence="1 2" key="1">
    <citation type="submission" date="2015-05" db="EMBL/GenBank/DDBJ databases">
        <title>Draft Genome assembly of Streptomyces showdoensis.</title>
        <authorList>
            <person name="Thapa K.K."/>
            <person name="Metsa-Ketela M."/>
        </authorList>
    </citation>
    <scope>NUCLEOTIDE SEQUENCE [LARGE SCALE GENOMIC DNA]</scope>
    <source>
        <strain evidence="1 2">ATCC 15227</strain>
    </source>
</reference>
<dbReference type="OrthoDB" id="499349at2"/>
<name>A0A2P2GS09_STREW</name>
<keyword evidence="2" id="KW-1185">Reference proteome</keyword>
<comment type="caution">
    <text evidence="1">The sequence shown here is derived from an EMBL/GenBank/DDBJ whole genome shotgun (WGS) entry which is preliminary data.</text>
</comment>
<dbReference type="Gene3D" id="3.40.50.300">
    <property type="entry name" value="P-loop containing nucleotide triphosphate hydrolases"/>
    <property type="match status" value="1"/>
</dbReference>